<name>A0ABR2MGY4_9ASPA</name>
<accession>A0ABR2MGY4</accession>
<sequence length="76" mass="9055">MVYVVWVFEHTGRYSVNKVERLLCHLVSSFRLIIKHLRAHDYLCNSDFALCVLRRTICIPLQATFLGKFSFRFVIY</sequence>
<reference evidence="1 2" key="1">
    <citation type="journal article" date="2022" name="Nat. Plants">
        <title>Genomes of leafy and leafless Platanthera orchids illuminate the evolution of mycoheterotrophy.</title>
        <authorList>
            <person name="Li M.H."/>
            <person name="Liu K.W."/>
            <person name="Li Z."/>
            <person name="Lu H.C."/>
            <person name="Ye Q.L."/>
            <person name="Zhang D."/>
            <person name="Wang J.Y."/>
            <person name="Li Y.F."/>
            <person name="Zhong Z.M."/>
            <person name="Liu X."/>
            <person name="Yu X."/>
            <person name="Liu D.K."/>
            <person name="Tu X.D."/>
            <person name="Liu B."/>
            <person name="Hao Y."/>
            <person name="Liao X.Y."/>
            <person name="Jiang Y.T."/>
            <person name="Sun W.H."/>
            <person name="Chen J."/>
            <person name="Chen Y.Q."/>
            <person name="Ai Y."/>
            <person name="Zhai J.W."/>
            <person name="Wu S.S."/>
            <person name="Zhou Z."/>
            <person name="Hsiao Y.Y."/>
            <person name="Wu W.L."/>
            <person name="Chen Y.Y."/>
            <person name="Lin Y.F."/>
            <person name="Hsu J.L."/>
            <person name="Li C.Y."/>
            <person name="Wang Z.W."/>
            <person name="Zhao X."/>
            <person name="Zhong W.Y."/>
            <person name="Ma X.K."/>
            <person name="Ma L."/>
            <person name="Huang J."/>
            <person name="Chen G.Z."/>
            <person name="Huang M.Z."/>
            <person name="Huang L."/>
            <person name="Peng D.H."/>
            <person name="Luo Y.B."/>
            <person name="Zou S.Q."/>
            <person name="Chen S.P."/>
            <person name="Lan S."/>
            <person name="Tsai W.C."/>
            <person name="Van de Peer Y."/>
            <person name="Liu Z.J."/>
        </authorList>
    </citation>
    <scope>NUCLEOTIDE SEQUENCE [LARGE SCALE GENOMIC DNA]</scope>
    <source>
        <strain evidence="1">Lor288</strain>
    </source>
</reference>
<keyword evidence="2" id="KW-1185">Reference proteome</keyword>
<dbReference type="EMBL" id="JBBWWR010000007">
    <property type="protein sequence ID" value="KAK8963407.1"/>
    <property type="molecule type" value="Genomic_DNA"/>
</dbReference>
<proteinExistence type="predicted"/>
<evidence type="ECO:0000313" key="2">
    <source>
        <dbReference type="Proteomes" id="UP001412067"/>
    </source>
</evidence>
<comment type="caution">
    <text evidence="1">The sequence shown here is derived from an EMBL/GenBank/DDBJ whole genome shotgun (WGS) entry which is preliminary data.</text>
</comment>
<protein>
    <submittedName>
        <fullName evidence="1">Uncharacterized protein</fullName>
    </submittedName>
</protein>
<organism evidence="1 2">
    <name type="scientific">Platanthera guangdongensis</name>
    <dbReference type="NCBI Taxonomy" id="2320717"/>
    <lineage>
        <taxon>Eukaryota</taxon>
        <taxon>Viridiplantae</taxon>
        <taxon>Streptophyta</taxon>
        <taxon>Embryophyta</taxon>
        <taxon>Tracheophyta</taxon>
        <taxon>Spermatophyta</taxon>
        <taxon>Magnoliopsida</taxon>
        <taxon>Liliopsida</taxon>
        <taxon>Asparagales</taxon>
        <taxon>Orchidaceae</taxon>
        <taxon>Orchidoideae</taxon>
        <taxon>Orchideae</taxon>
        <taxon>Orchidinae</taxon>
        <taxon>Platanthera</taxon>
    </lineage>
</organism>
<gene>
    <name evidence="1" type="ORF">KSP40_PGU007538</name>
</gene>
<evidence type="ECO:0000313" key="1">
    <source>
        <dbReference type="EMBL" id="KAK8963407.1"/>
    </source>
</evidence>
<dbReference type="Proteomes" id="UP001412067">
    <property type="component" value="Unassembled WGS sequence"/>
</dbReference>